<feature type="region of interest" description="Disordered" evidence="1">
    <location>
        <begin position="119"/>
        <end position="191"/>
    </location>
</feature>
<protein>
    <recommendedName>
        <fullName evidence="5">GPI anchored serine-threonine rich protein</fullName>
    </recommendedName>
</protein>
<accession>A0AAN6TSH8</accession>
<dbReference type="Proteomes" id="UP001302602">
    <property type="component" value="Unassembled WGS sequence"/>
</dbReference>
<evidence type="ECO:0000313" key="4">
    <source>
        <dbReference type="Proteomes" id="UP001302602"/>
    </source>
</evidence>
<keyword evidence="4" id="KW-1185">Reference proteome</keyword>
<evidence type="ECO:0000256" key="2">
    <source>
        <dbReference type="SAM" id="SignalP"/>
    </source>
</evidence>
<evidence type="ECO:0008006" key="5">
    <source>
        <dbReference type="Google" id="ProtNLM"/>
    </source>
</evidence>
<feature type="chain" id="PRO_5042914493" description="GPI anchored serine-threonine rich protein" evidence="2">
    <location>
        <begin position="18"/>
        <end position="218"/>
    </location>
</feature>
<dbReference type="AlphaFoldDB" id="A0AAN6TSH8"/>
<dbReference type="RefSeq" id="XP_062643650.1">
    <property type="nucleotide sequence ID" value="XM_062793769.1"/>
</dbReference>
<reference evidence="3" key="1">
    <citation type="journal article" date="2023" name="Mol. Phylogenet. Evol.">
        <title>Genome-scale phylogeny and comparative genomics of the fungal order Sordariales.</title>
        <authorList>
            <person name="Hensen N."/>
            <person name="Bonometti L."/>
            <person name="Westerberg I."/>
            <person name="Brannstrom I.O."/>
            <person name="Guillou S."/>
            <person name="Cros-Aarteil S."/>
            <person name="Calhoun S."/>
            <person name="Haridas S."/>
            <person name="Kuo A."/>
            <person name="Mondo S."/>
            <person name="Pangilinan J."/>
            <person name="Riley R."/>
            <person name="LaButti K."/>
            <person name="Andreopoulos B."/>
            <person name="Lipzen A."/>
            <person name="Chen C."/>
            <person name="Yan M."/>
            <person name="Daum C."/>
            <person name="Ng V."/>
            <person name="Clum A."/>
            <person name="Steindorff A."/>
            <person name="Ohm R.A."/>
            <person name="Martin F."/>
            <person name="Silar P."/>
            <person name="Natvig D.O."/>
            <person name="Lalanne C."/>
            <person name="Gautier V."/>
            <person name="Ament-Velasquez S.L."/>
            <person name="Kruys A."/>
            <person name="Hutchinson M.I."/>
            <person name="Powell A.J."/>
            <person name="Barry K."/>
            <person name="Miller A.N."/>
            <person name="Grigoriev I.V."/>
            <person name="Debuchy R."/>
            <person name="Gladieux P."/>
            <person name="Hiltunen Thoren M."/>
            <person name="Johannesson H."/>
        </authorList>
    </citation>
    <scope>NUCLEOTIDE SEQUENCE</scope>
    <source>
        <strain evidence="3">CBS 731.68</strain>
    </source>
</reference>
<dbReference type="GeneID" id="87830538"/>
<proteinExistence type="predicted"/>
<organism evidence="3 4">
    <name type="scientific">Parathielavia appendiculata</name>
    <dbReference type="NCBI Taxonomy" id="2587402"/>
    <lineage>
        <taxon>Eukaryota</taxon>
        <taxon>Fungi</taxon>
        <taxon>Dikarya</taxon>
        <taxon>Ascomycota</taxon>
        <taxon>Pezizomycotina</taxon>
        <taxon>Sordariomycetes</taxon>
        <taxon>Sordariomycetidae</taxon>
        <taxon>Sordariales</taxon>
        <taxon>Chaetomiaceae</taxon>
        <taxon>Parathielavia</taxon>
    </lineage>
</organism>
<evidence type="ECO:0000313" key="3">
    <source>
        <dbReference type="EMBL" id="KAK4119877.1"/>
    </source>
</evidence>
<gene>
    <name evidence="3" type="ORF">N657DRAFT_649651</name>
</gene>
<evidence type="ECO:0000256" key="1">
    <source>
        <dbReference type="SAM" id="MobiDB-lite"/>
    </source>
</evidence>
<feature type="signal peptide" evidence="2">
    <location>
        <begin position="1"/>
        <end position="17"/>
    </location>
</feature>
<reference evidence="3" key="2">
    <citation type="submission" date="2023-05" db="EMBL/GenBank/DDBJ databases">
        <authorList>
            <consortium name="Lawrence Berkeley National Laboratory"/>
            <person name="Steindorff A."/>
            <person name="Hensen N."/>
            <person name="Bonometti L."/>
            <person name="Westerberg I."/>
            <person name="Brannstrom I.O."/>
            <person name="Guillou S."/>
            <person name="Cros-Aarteil S."/>
            <person name="Calhoun S."/>
            <person name="Haridas S."/>
            <person name="Kuo A."/>
            <person name="Mondo S."/>
            <person name="Pangilinan J."/>
            <person name="Riley R."/>
            <person name="Labutti K."/>
            <person name="Andreopoulos B."/>
            <person name="Lipzen A."/>
            <person name="Chen C."/>
            <person name="Yanf M."/>
            <person name="Daum C."/>
            <person name="Ng V."/>
            <person name="Clum A."/>
            <person name="Ohm R."/>
            <person name="Martin F."/>
            <person name="Silar P."/>
            <person name="Natvig D."/>
            <person name="Lalanne C."/>
            <person name="Gautier V."/>
            <person name="Ament-Velasquez S.L."/>
            <person name="Kruys A."/>
            <person name="Hutchinson M.I."/>
            <person name="Powell A.J."/>
            <person name="Barry K."/>
            <person name="Miller A.N."/>
            <person name="Grigoriev I.V."/>
            <person name="Debuchy R."/>
            <person name="Gladieux P."/>
            <person name="Thoren M.H."/>
            <person name="Johannesson H."/>
        </authorList>
    </citation>
    <scope>NUCLEOTIDE SEQUENCE</scope>
    <source>
        <strain evidence="3">CBS 731.68</strain>
    </source>
</reference>
<feature type="compositionally biased region" description="Low complexity" evidence="1">
    <location>
        <begin position="122"/>
        <end position="190"/>
    </location>
</feature>
<name>A0AAN6TSH8_9PEZI</name>
<dbReference type="EMBL" id="MU853243">
    <property type="protein sequence ID" value="KAK4119877.1"/>
    <property type="molecule type" value="Genomic_DNA"/>
</dbReference>
<keyword evidence="2" id="KW-0732">Signal</keyword>
<sequence>MRLSLIAVVTALGVADAANNLLSSSWTLNKRQGEAFDPDEDSRPGANCVDAFGPGYIECRPESATQNRLCINPDEGETCCSNLWGCPAGSFCLIDDLCCPEGLDPQTCAADNNVSLPPDFGATTTTSTPTETSTVAPSSSTAPSTTSTLETTSSSETTSAPGSTSTSTTATTQSTRSAGNSTTSSTTSTSRPIVTAGAYREQAGIAAAMLGLVAAIAI</sequence>
<comment type="caution">
    <text evidence="3">The sequence shown here is derived from an EMBL/GenBank/DDBJ whole genome shotgun (WGS) entry which is preliminary data.</text>
</comment>